<keyword evidence="2" id="KW-0645">Protease</keyword>
<reference evidence="6" key="1">
    <citation type="submission" date="2019-12" db="EMBL/GenBank/DDBJ databases">
        <title>Genome sequencing and annotation of Brassica cretica.</title>
        <authorList>
            <person name="Studholme D.J."/>
            <person name="Sarris P."/>
        </authorList>
    </citation>
    <scope>NUCLEOTIDE SEQUENCE</scope>
    <source>
        <strain evidence="6">PFS-109/04</strain>
        <tissue evidence="6">Leaf</tissue>
    </source>
</reference>
<protein>
    <recommendedName>
        <fullName evidence="5">Ubiquitin-like protease family profile domain-containing protein</fullName>
    </recommendedName>
</protein>
<evidence type="ECO:0000313" key="6">
    <source>
        <dbReference type="EMBL" id="KAF3555789.1"/>
    </source>
</evidence>
<comment type="similarity">
    <text evidence="1">Belongs to the peptidase C48 family.</text>
</comment>
<feature type="domain" description="Ubiquitin-like protease family profile" evidence="5">
    <location>
        <begin position="273"/>
        <end position="324"/>
    </location>
</feature>
<dbReference type="GO" id="GO:0006508">
    <property type="term" value="P:proteolysis"/>
    <property type="evidence" value="ECO:0007669"/>
    <property type="project" value="UniProtKB-KW"/>
</dbReference>
<dbReference type="InterPro" id="IPR038765">
    <property type="entry name" value="Papain-like_cys_pep_sf"/>
</dbReference>
<name>A0A8S9QZ96_BRACR</name>
<evidence type="ECO:0000256" key="3">
    <source>
        <dbReference type="ARBA" id="ARBA00022801"/>
    </source>
</evidence>
<dbReference type="AlphaFoldDB" id="A0A8S9QZ96"/>
<evidence type="ECO:0000259" key="5">
    <source>
        <dbReference type="Pfam" id="PF02902"/>
    </source>
</evidence>
<dbReference type="SUPFAM" id="SSF54001">
    <property type="entry name" value="Cysteine proteinases"/>
    <property type="match status" value="1"/>
</dbReference>
<organism evidence="6 7">
    <name type="scientific">Brassica cretica</name>
    <name type="common">Mustard</name>
    <dbReference type="NCBI Taxonomy" id="69181"/>
    <lineage>
        <taxon>Eukaryota</taxon>
        <taxon>Viridiplantae</taxon>
        <taxon>Streptophyta</taxon>
        <taxon>Embryophyta</taxon>
        <taxon>Tracheophyta</taxon>
        <taxon>Spermatophyta</taxon>
        <taxon>Magnoliopsida</taxon>
        <taxon>eudicotyledons</taxon>
        <taxon>Gunneridae</taxon>
        <taxon>Pentapetalae</taxon>
        <taxon>rosids</taxon>
        <taxon>malvids</taxon>
        <taxon>Brassicales</taxon>
        <taxon>Brassicaceae</taxon>
        <taxon>Brassiceae</taxon>
        <taxon>Brassica</taxon>
    </lineage>
</organism>
<evidence type="ECO:0000256" key="1">
    <source>
        <dbReference type="ARBA" id="ARBA00005234"/>
    </source>
</evidence>
<feature type="region of interest" description="Disordered" evidence="4">
    <location>
        <begin position="85"/>
        <end position="110"/>
    </location>
</feature>
<feature type="compositionally biased region" description="Basic residues" evidence="4">
    <location>
        <begin position="98"/>
        <end position="110"/>
    </location>
</feature>
<dbReference type="Proteomes" id="UP000712600">
    <property type="component" value="Unassembled WGS sequence"/>
</dbReference>
<dbReference type="EMBL" id="QGKX02000996">
    <property type="protein sequence ID" value="KAF3555789.1"/>
    <property type="molecule type" value="Genomic_DNA"/>
</dbReference>
<evidence type="ECO:0000256" key="4">
    <source>
        <dbReference type="SAM" id="MobiDB-lite"/>
    </source>
</evidence>
<dbReference type="Gene3D" id="3.40.395.10">
    <property type="entry name" value="Adenoviral Proteinase, Chain A"/>
    <property type="match status" value="1"/>
</dbReference>
<comment type="caution">
    <text evidence="6">The sequence shown here is derived from an EMBL/GenBank/DDBJ whole genome shotgun (WGS) entry which is preliminary data.</text>
</comment>
<proteinExistence type="inferred from homology"/>
<gene>
    <name evidence="6" type="ORF">F2Q69_00015693</name>
</gene>
<accession>A0A8S9QZ96</accession>
<sequence length="366" mass="41514">MEEAEKEDIESEANEIVDDTDVVADVEASSVNVAGKGKRKIHDEGAKTRKKKLILSTQMEKMENGFTKRRGKMENEVSQLREAFTFSGEASDPSKAKQAPHKRKADQAPAKKKAAGARLLELFIFIVLECLCNGNYVNDEKNVEIETNDFDFRLSTQELKDLSQDKFKLHDEQIEPEKQNQILHWCLCVTRIRTNFRGLPTGPTILDFEVANRLMDPPFEWLHNSYGKGILPPHGRTQEIWNLDVDRLYKNVQGVGCVIKPCSSYCQGSSAKIPKDFDVTAYSVSYVPVGKLNNSALDCGVYAFKFIECHFLGFELSLVNDDSIKQARHIVLWDIWEASNDSELVDWMPKYVLLECLVSSVVEEIL</sequence>
<dbReference type="Pfam" id="PF02902">
    <property type="entry name" value="Peptidase_C48"/>
    <property type="match status" value="1"/>
</dbReference>
<dbReference type="GO" id="GO:0008234">
    <property type="term" value="F:cysteine-type peptidase activity"/>
    <property type="evidence" value="ECO:0007669"/>
    <property type="project" value="InterPro"/>
</dbReference>
<keyword evidence="3" id="KW-0378">Hydrolase</keyword>
<evidence type="ECO:0000256" key="2">
    <source>
        <dbReference type="ARBA" id="ARBA00022670"/>
    </source>
</evidence>
<evidence type="ECO:0000313" key="7">
    <source>
        <dbReference type="Proteomes" id="UP000712600"/>
    </source>
</evidence>
<dbReference type="InterPro" id="IPR003653">
    <property type="entry name" value="Peptidase_C48_C"/>
</dbReference>